<dbReference type="EMBL" id="CP133762">
    <property type="protein sequence ID" value="WMX45351.1"/>
    <property type="molecule type" value="Genomic_DNA"/>
</dbReference>
<evidence type="ECO:0000313" key="2">
    <source>
        <dbReference type="EMBL" id="WMX45351.1"/>
    </source>
</evidence>
<proteinExistence type="predicted"/>
<evidence type="ECO:0000256" key="1">
    <source>
        <dbReference type="SAM" id="Phobius"/>
    </source>
</evidence>
<protein>
    <submittedName>
        <fullName evidence="2">Uncharacterized protein</fullName>
    </submittedName>
</protein>
<evidence type="ECO:0000313" key="3">
    <source>
        <dbReference type="Proteomes" id="UP001250858"/>
    </source>
</evidence>
<keyword evidence="1" id="KW-0472">Membrane</keyword>
<dbReference type="Proteomes" id="UP001250858">
    <property type="component" value="Chromosome"/>
</dbReference>
<feature type="transmembrane region" description="Helical" evidence="1">
    <location>
        <begin position="43"/>
        <end position="65"/>
    </location>
</feature>
<name>A0ABY9RT38_9ACTN</name>
<gene>
    <name evidence="2" type="ORF">RGF97_11480</name>
</gene>
<keyword evidence="1" id="KW-1133">Transmembrane helix</keyword>
<reference evidence="2 3" key="1">
    <citation type="submission" date="2023-09" db="EMBL/GenBank/DDBJ databases">
        <title>Complete genome of Streptomyces roseicoloratus T14.</title>
        <authorList>
            <person name="Bashizi T."/>
            <person name="Kim M.-J."/>
            <person name="Lee G."/>
            <person name="Tagele S.B."/>
            <person name="Shin J.-H."/>
        </authorList>
    </citation>
    <scope>NUCLEOTIDE SEQUENCE [LARGE SCALE GENOMIC DNA]</scope>
    <source>
        <strain evidence="2 3">T14</strain>
    </source>
</reference>
<dbReference type="RefSeq" id="WP_309548459.1">
    <property type="nucleotide sequence ID" value="NZ_CP133762.1"/>
</dbReference>
<keyword evidence="1" id="KW-0812">Transmembrane</keyword>
<accession>A0ABY9RT38</accession>
<keyword evidence="3" id="KW-1185">Reference proteome</keyword>
<sequence>MSRHERKEDAVRRMMAAGHAHVPGDLAARAVARGTRLLRRNRVLRRIGWTLLAAAAVAFLVWASVARPWEAPPAGTTPPLEGW</sequence>
<organism evidence="2 3">
    <name type="scientific">Streptomyces roseicoloratus</name>
    <dbReference type="NCBI Taxonomy" id="2508722"/>
    <lineage>
        <taxon>Bacteria</taxon>
        <taxon>Bacillati</taxon>
        <taxon>Actinomycetota</taxon>
        <taxon>Actinomycetes</taxon>
        <taxon>Kitasatosporales</taxon>
        <taxon>Streptomycetaceae</taxon>
        <taxon>Streptomyces</taxon>
    </lineage>
</organism>